<organism evidence="2">
    <name type="scientific">Arundo donax</name>
    <name type="common">Giant reed</name>
    <name type="synonym">Donax arundinaceus</name>
    <dbReference type="NCBI Taxonomy" id="35708"/>
    <lineage>
        <taxon>Eukaryota</taxon>
        <taxon>Viridiplantae</taxon>
        <taxon>Streptophyta</taxon>
        <taxon>Embryophyta</taxon>
        <taxon>Tracheophyta</taxon>
        <taxon>Spermatophyta</taxon>
        <taxon>Magnoliopsida</taxon>
        <taxon>Liliopsida</taxon>
        <taxon>Poales</taxon>
        <taxon>Poaceae</taxon>
        <taxon>PACMAD clade</taxon>
        <taxon>Arundinoideae</taxon>
        <taxon>Arundineae</taxon>
        <taxon>Arundo</taxon>
    </lineage>
</organism>
<reference evidence="2" key="1">
    <citation type="submission" date="2014-09" db="EMBL/GenBank/DDBJ databases">
        <authorList>
            <person name="Magalhaes I.L.F."/>
            <person name="Oliveira U."/>
            <person name="Santos F.R."/>
            <person name="Vidigal T.H.D.A."/>
            <person name="Brescovit A.D."/>
            <person name="Santos A.J."/>
        </authorList>
    </citation>
    <scope>NUCLEOTIDE SEQUENCE</scope>
    <source>
        <tissue evidence="2">Shoot tissue taken approximately 20 cm above the soil surface</tissue>
    </source>
</reference>
<sequence>MPEQAAYLPRQGGEGNNQTGPLSC</sequence>
<feature type="region of interest" description="Disordered" evidence="1">
    <location>
        <begin position="1"/>
        <end position="24"/>
    </location>
</feature>
<reference evidence="2" key="2">
    <citation type="journal article" date="2015" name="Data Brief">
        <title>Shoot transcriptome of the giant reed, Arundo donax.</title>
        <authorList>
            <person name="Barrero R.A."/>
            <person name="Guerrero F.D."/>
            <person name="Moolhuijzen P."/>
            <person name="Goolsby J.A."/>
            <person name="Tidwell J."/>
            <person name="Bellgard S.E."/>
            <person name="Bellgard M.I."/>
        </authorList>
    </citation>
    <scope>NUCLEOTIDE SEQUENCE</scope>
    <source>
        <tissue evidence="2">Shoot tissue taken approximately 20 cm above the soil surface</tissue>
    </source>
</reference>
<accession>A0A0A8ZTS8</accession>
<dbReference type="AlphaFoldDB" id="A0A0A8ZTS8"/>
<proteinExistence type="predicted"/>
<evidence type="ECO:0000256" key="1">
    <source>
        <dbReference type="SAM" id="MobiDB-lite"/>
    </source>
</evidence>
<evidence type="ECO:0000313" key="2">
    <source>
        <dbReference type="EMBL" id="JAD41078.1"/>
    </source>
</evidence>
<name>A0A0A8ZTS8_ARUDO</name>
<dbReference type="EMBL" id="GBRH01256817">
    <property type="protein sequence ID" value="JAD41078.1"/>
    <property type="molecule type" value="Transcribed_RNA"/>
</dbReference>
<protein>
    <submittedName>
        <fullName evidence="2">Uncharacterized protein</fullName>
    </submittedName>
</protein>